<keyword evidence="4 5" id="KW-0804">Transcription</keyword>
<sequence length="69" mass="8187">MIFKVLYQEDPNEIATRERTKSIYIEADSIRDARKKLANKTINIEYIQPLNKAHLAYEKQSENFELETI</sequence>
<comment type="catalytic activity">
    <reaction evidence="5">
        <text>RNA(n) + a ribonucleoside 5'-triphosphate = RNA(n+1) + diphosphate</text>
        <dbReference type="Rhea" id="RHEA:21248"/>
        <dbReference type="Rhea" id="RHEA-COMP:14527"/>
        <dbReference type="Rhea" id="RHEA-COMP:17342"/>
        <dbReference type="ChEBI" id="CHEBI:33019"/>
        <dbReference type="ChEBI" id="CHEBI:61557"/>
        <dbReference type="ChEBI" id="CHEBI:140395"/>
        <dbReference type="EC" id="2.7.7.6"/>
    </reaction>
</comment>
<dbReference type="GO" id="GO:0006351">
    <property type="term" value="P:DNA-templated transcription"/>
    <property type="evidence" value="ECO:0007669"/>
    <property type="project" value="UniProtKB-UniRule"/>
</dbReference>
<evidence type="ECO:0000256" key="2">
    <source>
        <dbReference type="ARBA" id="ARBA00022679"/>
    </source>
</evidence>
<evidence type="ECO:0000256" key="5">
    <source>
        <dbReference type="HAMAP-Rule" id="MF_01553"/>
    </source>
</evidence>
<evidence type="ECO:0000313" key="7">
    <source>
        <dbReference type="Proteomes" id="UP000321574"/>
    </source>
</evidence>
<keyword evidence="2 5" id="KW-0808">Transferase</keyword>
<dbReference type="EC" id="2.7.7.6" evidence="5"/>
<gene>
    <name evidence="5" type="primary">rpoY</name>
    <name evidence="6" type="ORF">FHP05_00600</name>
</gene>
<protein>
    <recommendedName>
        <fullName evidence="5">DNA-directed RNA polymerase subunit epsilon</fullName>
        <shortName evidence="5">RNAP epsilon subunit</shortName>
        <ecNumber evidence="5">2.7.7.6</ecNumber>
    </recommendedName>
    <alternativeName>
        <fullName evidence="5">RNA polymerase epsilon subunit</fullName>
    </alternativeName>
    <alternativeName>
        <fullName evidence="5">Transcriptase subunit epsilon</fullName>
    </alternativeName>
</protein>
<keyword evidence="3 5" id="KW-0548">Nucleotidyltransferase</keyword>
<reference evidence="6 7" key="1">
    <citation type="submission" date="2019-06" db="EMBL/GenBank/DDBJ databases">
        <title>Cerasibacillus sp. nov., isolated from maize field.</title>
        <authorList>
            <person name="Lin S.-Y."/>
            <person name="Tsai C.-F."/>
            <person name="Young C.-C."/>
        </authorList>
    </citation>
    <scope>NUCLEOTIDE SEQUENCE [LARGE SCALE GENOMIC DNA]</scope>
    <source>
        <strain evidence="6 7">CC-CFT480</strain>
    </source>
</reference>
<evidence type="ECO:0000313" key="6">
    <source>
        <dbReference type="EMBL" id="TXL67550.1"/>
    </source>
</evidence>
<dbReference type="Gene3D" id="3.10.20.730">
    <property type="entry name" value="RNAP, epsilon subunit-like"/>
    <property type="match status" value="1"/>
</dbReference>
<proteinExistence type="inferred from homology"/>
<comment type="subunit">
    <text evidence="5">RNAP is composed of a core of 2 alpha, a beta and a beta' subunit. The core is associated with a delta subunit, and at least one of epsilon or omega. When a sigma factor is associated with the core the holoenzyme is formed, which can initiate transcription.</text>
</comment>
<dbReference type="Pfam" id="PF07288">
    <property type="entry name" value="RpoY"/>
    <property type="match status" value="1"/>
</dbReference>
<evidence type="ECO:0000256" key="1">
    <source>
        <dbReference type="ARBA" id="ARBA00022478"/>
    </source>
</evidence>
<dbReference type="AlphaFoldDB" id="A0A5C8P1R9"/>
<dbReference type="GO" id="GO:0003677">
    <property type="term" value="F:DNA binding"/>
    <property type="evidence" value="ECO:0007669"/>
    <property type="project" value="UniProtKB-UniRule"/>
</dbReference>
<dbReference type="HAMAP" id="MF_01553">
    <property type="entry name" value="RNApol_bact_RpoY"/>
    <property type="match status" value="1"/>
</dbReference>
<comment type="function">
    <text evidence="5">A non-essential component of RNA polymerase (RNAP).</text>
</comment>
<keyword evidence="7" id="KW-1185">Reference proteome</keyword>
<dbReference type="RefSeq" id="WP_147665068.1">
    <property type="nucleotide sequence ID" value="NZ_VDUW01000001.1"/>
</dbReference>
<dbReference type="InterPro" id="IPR009907">
    <property type="entry name" value="RpoY"/>
</dbReference>
<dbReference type="OrthoDB" id="2147503at2"/>
<dbReference type="EMBL" id="VDUW01000001">
    <property type="protein sequence ID" value="TXL67550.1"/>
    <property type="molecule type" value="Genomic_DNA"/>
</dbReference>
<dbReference type="GO" id="GO:0000428">
    <property type="term" value="C:DNA-directed RNA polymerase complex"/>
    <property type="evidence" value="ECO:0007669"/>
    <property type="project" value="UniProtKB-KW"/>
</dbReference>
<comment type="caution">
    <text evidence="6">The sequence shown here is derived from an EMBL/GenBank/DDBJ whole genome shotgun (WGS) entry which is preliminary data.</text>
</comment>
<evidence type="ECO:0000256" key="4">
    <source>
        <dbReference type="ARBA" id="ARBA00023163"/>
    </source>
</evidence>
<comment type="similarity">
    <text evidence="5">Belongs to the RNA polymerase subunit epsilon family.</text>
</comment>
<dbReference type="NCBIfam" id="NF010188">
    <property type="entry name" value="PRK13667.1"/>
    <property type="match status" value="1"/>
</dbReference>
<dbReference type="GO" id="GO:0003899">
    <property type="term" value="F:DNA-directed RNA polymerase activity"/>
    <property type="evidence" value="ECO:0007669"/>
    <property type="project" value="UniProtKB-UniRule"/>
</dbReference>
<organism evidence="6 7">
    <name type="scientific">Cerasibacillus terrae</name>
    <dbReference type="NCBI Taxonomy" id="2498845"/>
    <lineage>
        <taxon>Bacteria</taxon>
        <taxon>Bacillati</taxon>
        <taxon>Bacillota</taxon>
        <taxon>Bacilli</taxon>
        <taxon>Bacillales</taxon>
        <taxon>Bacillaceae</taxon>
        <taxon>Cerasibacillus</taxon>
    </lineage>
</organism>
<dbReference type="Proteomes" id="UP000321574">
    <property type="component" value="Unassembled WGS sequence"/>
</dbReference>
<name>A0A5C8P1R9_9BACI</name>
<keyword evidence="1 5" id="KW-0240">DNA-directed RNA polymerase</keyword>
<evidence type="ECO:0000256" key="3">
    <source>
        <dbReference type="ARBA" id="ARBA00022695"/>
    </source>
</evidence>
<accession>A0A5C8P1R9</accession>